<protein>
    <submittedName>
        <fullName evidence="5">Arrestin-like N-terminal domain-containing protein</fullName>
    </submittedName>
</protein>
<accession>A0A914PML2</accession>
<dbReference type="GO" id="GO:0015031">
    <property type="term" value="P:protein transport"/>
    <property type="evidence" value="ECO:0007669"/>
    <property type="project" value="TreeGrafter"/>
</dbReference>
<name>A0A914PML2_9BILA</name>
<dbReference type="AlphaFoldDB" id="A0A914PML2"/>
<evidence type="ECO:0000256" key="1">
    <source>
        <dbReference type="ARBA" id="ARBA00005298"/>
    </source>
</evidence>
<evidence type="ECO:0000259" key="3">
    <source>
        <dbReference type="Pfam" id="PF02752"/>
    </source>
</evidence>
<dbReference type="PANTHER" id="PTHR11188">
    <property type="entry name" value="ARRESTIN DOMAIN CONTAINING PROTEIN"/>
    <property type="match status" value="1"/>
</dbReference>
<evidence type="ECO:0000313" key="5">
    <source>
        <dbReference type="WBParaSite" id="PDA_v2.g19253.t1"/>
    </source>
</evidence>
<dbReference type="Proteomes" id="UP000887578">
    <property type="component" value="Unplaced"/>
</dbReference>
<evidence type="ECO:0000259" key="2">
    <source>
        <dbReference type="Pfam" id="PF00339"/>
    </source>
</evidence>
<feature type="domain" description="Arrestin-like N-terminal" evidence="2">
    <location>
        <begin position="61"/>
        <end position="136"/>
    </location>
</feature>
<dbReference type="InterPro" id="IPR011022">
    <property type="entry name" value="Arrestin_C-like"/>
</dbReference>
<dbReference type="Pfam" id="PF00339">
    <property type="entry name" value="Arrestin_N"/>
    <property type="match status" value="1"/>
</dbReference>
<dbReference type="WBParaSite" id="PDA_v2.g19253.t1">
    <property type="protein sequence ID" value="PDA_v2.g19253.t1"/>
    <property type="gene ID" value="PDA_v2.g19253"/>
</dbReference>
<dbReference type="InterPro" id="IPR050357">
    <property type="entry name" value="Arrestin_domain-protein"/>
</dbReference>
<feature type="domain" description="Arrestin C-terminal-like" evidence="3">
    <location>
        <begin position="159"/>
        <end position="287"/>
    </location>
</feature>
<dbReference type="InterPro" id="IPR014756">
    <property type="entry name" value="Ig_E-set"/>
</dbReference>
<comment type="similarity">
    <text evidence="1">Belongs to the arrestin family.</text>
</comment>
<dbReference type="GO" id="GO:0005737">
    <property type="term" value="C:cytoplasm"/>
    <property type="evidence" value="ECO:0007669"/>
    <property type="project" value="TreeGrafter"/>
</dbReference>
<proteinExistence type="inferred from homology"/>
<dbReference type="SUPFAM" id="SSF81296">
    <property type="entry name" value="E set domains"/>
    <property type="match status" value="2"/>
</dbReference>
<dbReference type="Gene3D" id="2.60.40.640">
    <property type="match status" value="2"/>
</dbReference>
<dbReference type="InterPro" id="IPR011021">
    <property type="entry name" value="Arrestin-like_N"/>
</dbReference>
<dbReference type="PANTHER" id="PTHR11188:SF175">
    <property type="entry name" value="ARRESTIN C-TERMINAL-LIKE DOMAIN-CONTAINING PROTEIN"/>
    <property type="match status" value="1"/>
</dbReference>
<evidence type="ECO:0000313" key="4">
    <source>
        <dbReference type="Proteomes" id="UP000887578"/>
    </source>
</evidence>
<keyword evidence="4" id="KW-1185">Reference proteome</keyword>
<reference evidence="5" key="1">
    <citation type="submission" date="2022-11" db="UniProtKB">
        <authorList>
            <consortium name="WormBaseParasite"/>
        </authorList>
    </citation>
    <scope>IDENTIFICATION</scope>
</reference>
<dbReference type="InterPro" id="IPR014752">
    <property type="entry name" value="Arrestin-like_C"/>
</dbReference>
<dbReference type="Pfam" id="PF02752">
    <property type="entry name" value="Arrestin_C"/>
    <property type="match status" value="1"/>
</dbReference>
<sequence length="313" mass="35423">MVFSDINLFDIELNSETDTFTPGETVKGIVRISTTTILKCSKITLIALGRAHIIFSIIPDEIYFNYQSMLWHSIKRELPPGHYEFPFIFILPQTCPPSFDGGFGSVGYSIHAEIHQPWWFNTRKMLKFKVAPKIDLSLSPILSRPNTIIDRQIGWFSKQSLRAMVNINRRAFSRNESVDLSVTITNEQPSTVKYVETGILTIAQVATSSFFGGHEFDVFTCKSHFFKKRVNIESGNFSYYTRSIPLFCCLPTITKSNLFRVRHFVYVKIELPSFDQIYPSVPASVYSSGGNSLAAIVNGSATDESDETRPLIN</sequence>
<organism evidence="4 5">
    <name type="scientific">Panagrolaimus davidi</name>
    <dbReference type="NCBI Taxonomy" id="227884"/>
    <lineage>
        <taxon>Eukaryota</taxon>
        <taxon>Metazoa</taxon>
        <taxon>Ecdysozoa</taxon>
        <taxon>Nematoda</taxon>
        <taxon>Chromadorea</taxon>
        <taxon>Rhabditida</taxon>
        <taxon>Tylenchina</taxon>
        <taxon>Panagrolaimomorpha</taxon>
        <taxon>Panagrolaimoidea</taxon>
        <taxon>Panagrolaimidae</taxon>
        <taxon>Panagrolaimus</taxon>
    </lineage>
</organism>